<organism evidence="6 7">
    <name type="scientific">Candidatus Merdivivens pullistercoris</name>
    <dbReference type="NCBI Taxonomy" id="2840873"/>
    <lineage>
        <taxon>Bacteria</taxon>
        <taxon>Pseudomonadati</taxon>
        <taxon>Bacteroidota</taxon>
        <taxon>Bacteroidia</taxon>
        <taxon>Bacteroidales</taxon>
        <taxon>Muribaculaceae</taxon>
        <taxon>Muribaculaceae incertae sedis</taxon>
        <taxon>Candidatus Merdivivens</taxon>
    </lineage>
</organism>
<evidence type="ECO:0000313" key="7">
    <source>
        <dbReference type="Proteomes" id="UP000823597"/>
    </source>
</evidence>
<evidence type="ECO:0000256" key="4">
    <source>
        <dbReference type="ARBA" id="ARBA00023136"/>
    </source>
</evidence>
<dbReference type="NCBIfam" id="NF003243">
    <property type="entry name" value="PRK04201.1"/>
    <property type="match status" value="1"/>
</dbReference>
<comment type="subcellular location">
    <subcellularLocation>
        <location evidence="1">Membrane</location>
        <topology evidence="1">Multi-pass membrane protein</topology>
    </subcellularLocation>
</comment>
<dbReference type="PANTHER" id="PTHR11040">
    <property type="entry name" value="ZINC/IRON TRANSPORTER"/>
    <property type="match status" value="1"/>
</dbReference>
<feature type="transmembrane region" description="Helical" evidence="5">
    <location>
        <begin position="245"/>
        <end position="263"/>
    </location>
</feature>
<evidence type="ECO:0000256" key="5">
    <source>
        <dbReference type="SAM" id="Phobius"/>
    </source>
</evidence>
<feature type="transmembrane region" description="Helical" evidence="5">
    <location>
        <begin position="212"/>
        <end position="233"/>
    </location>
</feature>
<protein>
    <submittedName>
        <fullName evidence="6">Zinc transporter ZupT</fullName>
    </submittedName>
</protein>
<feature type="transmembrane region" description="Helical" evidence="5">
    <location>
        <begin position="83"/>
        <end position="103"/>
    </location>
</feature>
<feature type="transmembrane region" description="Helical" evidence="5">
    <location>
        <begin position="183"/>
        <end position="206"/>
    </location>
</feature>
<keyword evidence="2 5" id="KW-0812">Transmembrane</keyword>
<dbReference type="GO" id="GO:0016020">
    <property type="term" value="C:membrane"/>
    <property type="evidence" value="ECO:0007669"/>
    <property type="project" value="UniProtKB-SubCell"/>
</dbReference>
<dbReference type="Pfam" id="PF02535">
    <property type="entry name" value="Zip"/>
    <property type="match status" value="1"/>
</dbReference>
<evidence type="ECO:0000256" key="3">
    <source>
        <dbReference type="ARBA" id="ARBA00022989"/>
    </source>
</evidence>
<feature type="transmembrane region" description="Helical" evidence="5">
    <location>
        <begin position="123"/>
        <end position="143"/>
    </location>
</feature>
<feature type="transmembrane region" description="Helical" evidence="5">
    <location>
        <begin position="149"/>
        <end position="171"/>
    </location>
</feature>
<reference evidence="6" key="1">
    <citation type="submission" date="2020-10" db="EMBL/GenBank/DDBJ databases">
        <authorList>
            <person name="Gilroy R."/>
        </authorList>
    </citation>
    <scope>NUCLEOTIDE SEQUENCE</scope>
    <source>
        <strain evidence="6">10037</strain>
    </source>
</reference>
<dbReference type="AlphaFoldDB" id="A0A9D9I4T8"/>
<feature type="transmembrane region" description="Helical" evidence="5">
    <location>
        <begin position="6"/>
        <end position="30"/>
    </location>
</feature>
<evidence type="ECO:0000256" key="1">
    <source>
        <dbReference type="ARBA" id="ARBA00004141"/>
    </source>
</evidence>
<sequence>MNHFFLALSMTMIAGLSTLIGWLISIVPLTSRKRETAGGKKFLAFSLGLSAGVMIYISFMELMPSALDLISPLYGDGSRTDDVIVALAFFGGIGLCALIDRLVPSEENPHEIAHEKKLKKVGIATAIAITIHNFPEGIATFITSYQDSGLALAIAVAIAIHNIPEGIAVSIPIYQATGSRKKAFSYTLISGLAEPVGAVLAFSILMPFISPMLLGCTYAAVSGIMVFISFDELLPAAHEFGEHHISILGLVSGMALMAFSLILL</sequence>
<reference evidence="6" key="2">
    <citation type="journal article" date="2021" name="PeerJ">
        <title>Extensive microbial diversity within the chicken gut microbiome revealed by metagenomics and culture.</title>
        <authorList>
            <person name="Gilroy R."/>
            <person name="Ravi A."/>
            <person name="Getino M."/>
            <person name="Pursley I."/>
            <person name="Horton D.L."/>
            <person name="Alikhan N.F."/>
            <person name="Baker D."/>
            <person name="Gharbi K."/>
            <person name="Hall N."/>
            <person name="Watson M."/>
            <person name="Adriaenssens E.M."/>
            <person name="Foster-Nyarko E."/>
            <person name="Jarju S."/>
            <person name="Secka A."/>
            <person name="Antonio M."/>
            <person name="Oren A."/>
            <person name="Chaudhuri R.R."/>
            <person name="La Ragione R."/>
            <person name="Hildebrand F."/>
            <person name="Pallen M.J."/>
        </authorList>
    </citation>
    <scope>NUCLEOTIDE SEQUENCE</scope>
    <source>
        <strain evidence="6">10037</strain>
    </source>
</reference>
<dbReference type="InterPro" id="IPR003689">
    <property type="entry name" value="ZIP"/>
</dbReference>
<gene>
    <name evidence="6" type="primary">zupT</name>
    <name evidence="6" type="ORF">IAB93_06565</name>
</gene>
<dbReference type="PANTHER" id="PTHR11040:SF205">
    <property type="entry name" value="ZINC TRANSPORTER ZUPT"/>
    <property type="match status" value="1"/>
</dbReference>
<dbReference type="Proteomes" id="UP000823597">
    <property type="component" value="Unassembled WGS sequence"/>
</dbReference>
<proteinExistence type="predicted"/>
<evidence type="ECO:0000313" key="6">
    <source>
        <dbReference type="EMBL" id="MBO8465640.1"/>
    </source>
</evidence>
<name>A0A9D9I4T8_9BACT</name>
<comment type="caution">
    <text evidence="6">The sequence shown here is derived from an EMBL/GenBank/DDBJ whole genome shotgun (WGS) entry which is preliminary data.</text>
</comment>
<evidence type="ECO:0000256" key="2">
    <source>
        <dbReference type="ARBA" id="ARBA00022692"/>
    </source>
</evidence>
<keyword evidence="4 5" id="KW-0472">Membrane</keyword>
<feature type="transmembrane region" description="Helical" evidence="5">
    <location>
        <begin position="42"/>
        <end position="63"/>
    </location>
</feature>
<keyword evidence="3 5" id="KW-1133">Transmembrane helix</keyword>
<accession>A0A9D9I4T8</accession>
<dbReference type="EMBL" id="JADIME010000070">
    <property type="protein sequence ID" value="MBO8465640.1"/>
    <property type="molecule type" value="Genomic_DNA"/>
</dbReference>
<dbReference type="GO" id="GO:0005385">
    <property type="term" value="F:zinc ion transmembrane transporter activity"/>
    <property type="evidence" value="ECO:0007669"/>
    <property type="project" value="TreeGrafter"/>
</dbReference>